<dbReference type="EMBL" id="CP025704">
    <property type="protein sequence ID" value="AUN99914.1"/>
    <property type="molecule type" value="Genomic_DNA"/>
</dbReference>
<reference evidence="6 7" key="1">
    <citation type="submission" date="2018-01" db="EMBL/GenBank/DDBJ databases">
        <title>Complete genome sequence of Bacteriovorax stolpii DSM12778.</title>
        <authorList>
            <person name="Tang B."/>
            <person name="Chang J."/>
        </authorList>
    </citation>
    <scope>NUCLEOTIDE SEQUENCE [LARGE SCALE GENOMIC DNA]</scope>
    <source>
        <strain evidence="6 7">DSM 12778</strain>
    </source>
</reference>
<dbReference type="Proteomes" id="UP000235584">
    <property type="component" value="Chromosome"/>
</dbReference>
<dbReference type="InterPro" id="IPR007197">
    <property type="entry name" value="rSAM"/>
</dbReference>
<evidence type="ECO:0000256" key="2">
    <source>
        <dbReference type="ARBA" id="ARBA00022691"/>
    </source>
</evidence>
<dbReference type="AlphaFoldDB" id="A0A2K9NYZ8"/>
<evidence type="ECO:0000256" key="5">
    <source>
        <dbReference type="ARBA" id="ARBA00023014"/>
    </source>
</evidence>
<dbReference type="Gene3D" id="3.20.20.70">
    <property type="entry name" value="Aldolase class I"/>
    <property type="match status" value="1"/>
</dbReference>
<dbReference type="KEGG" id="bsto:C0V70_17740"/>
<evidence type="ECO:0000313" key="6">
    <source>
        <dbReference type="EMBL" id="AUN99914.1"/>
    </source>
</evidence>
<name>A0A2K9NYZ8_BACTC</name>
<keyword evidence="3" id="KW-0479">Metal-binding</keyword>
<keyword evidence="7" id="KW-1185">Reference proteome</keyword>
<comment type="cofactor">
    <cofactor evidence="1">
        <name>[4Fe-4S] cluster</name>
        <dbReference type="ChEBI" id="CHEBI:49883"/>
    </cofactor>
</comment>
<proteinExistence type="predicted"/>
<evidence type="ECO:0000313" key="7">
    <source>
        <dbReference type="Proteomes" id="UP000235584"/>
    </source>
</evidence>
<dbReference type="GO" id="GO:0051536">
    <property type="term" value="F:iron-sulfur cluster binding"/>
    <property type="evidence" value="ECO:0007669"/>
    <property type="project" value="UniProtKB-KW"/>
</dbReference>
<accession>A0A2K9NYZ8</accession>
<evidence type="ECO:0000256" key="3">
    <source>
        <dbReference type="ARBA" id="ARBA00022723"/>
    </source>
</evidence>
<gene>
    <name evidence="6" type="ORF">C0V70_17740</name>
</gene>
<evidence type="ECO:0008006" key="8">
    <source>
        <dbReference type="Google" id="ProtNLM"/>
    </source>
</evidence>
<dbReference type="SFLD" id="SFLDS00029">
    <property type="entry name" value="Radical_SAM"/>
    <property type="match status" value="1"/>
</dbReference>
<dbReference type="InterPro" id="IPR013785">
    <property type="entry name" value="Aldolase_TIM"/>
</dbReference>
<evidence type="ECO:0000256" key="1">
    <source>
        <dbReference type="ARBA" id="ARBA00001966"/>
    </source>
</evidence>
<dbReference type="GO" id="GO:0003824">
    <property type="term" value="F:catalytic activity"/>
    <property type="evidence" value="ECO:0007669"/>
    <property type="project" value="InterPro"/>
</dbReference>
<dbReference type="SUPFAM" id="SSF102114">
    <property type="entry name" value="Radical SAM enzymes"/>
    <property type="match status" value="1"/>
</dbReference>
<organism evidence="6 7">
    <name type="scientific">Bacteriovorax stolpii</name>
    <name type="common">Bdellovibrio stolpii</name>
    <dbReference type="NCBI Taxonomy" id="960"/>
    <lineage>
        <taxon>Bacteria</taxon>
        <taxon>Pseudomonadati</taxon>
        <taxon>Bdellovibrionota</taxon>
        <taxon>Bacteriovoracia</taxon>
        <taxon>Bacteriovoracales</taxon>
        <taxon>Bacteriovoracaceae</taxon>
        <taxon>Bacteriovorax</taxon>
    </lineage>
</organism>
<keyword evidence="2" id="KW-0949">S-adenosyl-L-methionine</keyword>
<keyword evidence="4" id="KW-0408">Iron</keyword>
<dbReference type="NCBIfam" id="NF033640">
    <property type="entry name" value="N_Twi_rSAM"/>
    <property type="match status" value="1"/>
</dbReference>
<protein>
    <recommendedName>
        <fullName evidence="8">Radical SAM core domain-containing protein</fullName>
    </recommendedName>
</protein>
<dbReference type="InterPro" id="IPR058240">
    <property type="entry name" value="rSAM_sf"/>
</dbReference>
<evidence type="ECO:0000256" key="4">
    <source>
        <dbReference type="ARBA" id="ARBA00023004"/>
    </source>
</evidence>
<keyword evidence="5" id="KW-0411">Iron-sulfur</keyword>
<sequence>MQQRKMMLEGVRPPECEYCWKIEDAPGENISDRFIKSIDHWAFDKLDEALNTPWNKPVNPTYLEVIFSSECNLNCMYCVSDVSSSIAREMEKYGPYPNLPSEHRMPKHKEITGDNPYIAAFWKWFPDILPSLRVFRITGGEPLLSSNTFRVLEYLENHPNPNLELAINTNLSYSQQLLEKFMAHIKVLLAKKAIGSYTTYTSLDGHGAESAYIRRGLDFERFTKNMNLLFNSLPESRVILMCTFNLLSIGSFERMIHWVDGMKKEGRKVVLDLSYLKDPDYLRANIMDESLEAKLLACLELMKSLPSFETYEVKKFERVVNWACSTKSDERNKWLRAHFLQFIQEFDRRFNSNFEETFPEYATFLKICKKADIWMKVNNLY</sequence>
<dbReference type="GO" id="GO:0046872">
    <property type="term" value="F:metal ion binding"/>
    <property type="evidence" value="ECO:0007669"/>
    <property type="project" value="UniProtKB-KW"/>
</dbReference>